<dbReference type="AlphaFoldDB" id="A0A1Y2J7R5"/>
<evidence type="ECO:0000313" key="2">
    <source>
        <dbReference type="EMBL" id="OSD08282.1"/>
    </source>
</evidence>
<feature type="compositionally biased region" description="Basic and acidic residues" evidence="1">
    <location>
        <begin position="60"/>
        <end position="71"/>
    </location>
</feature>
<name>A0A1Y2J7R5_TRAC3</name>
<evidence type="ECO:0000256" key="1">
    <source>
        <dbReference type="SAM" id="MobiDB-lite"/>
    </source>
</evidence>
<keyword evidence="3" id="KW-1185">Reference proteome</keyword>
<protein>
    <submittedName>
        <fullName evidence="2">Uncharacterized protein</fullName>
    </submittedName>
</protein>
<dbReference type="OrthoDB" id="2749004at2759"/>
<sequence length="164" mass="18418">MALVDLPCASPSLVWPDARPHNKDASRLPPYRSSHLDRYHPYPRVMPAARRLANDTVQEAARDRARPKESAQDAEFLITTPPSQPPQRATACQERPDVDVEPYEDEALAAVDDPAGGQPTPHPVRRTKLTAALADPVAVMRRRYRALLEAVRQFLEANRGRERK</sequence>
<evidence type="ECO:0000313" key="3">
    <source>
        <dbReference type="Proteomes" id="UP000193067"/>
    </source>
</evidence>
<feature type="region of interest" description="Disordered" evidence="1">
    <location>
        <begin position="55"/>
        <end position="96"/>
    </location>
</feature>
<proteinExistence type="predicted"/>
<organism evidence="2 3">
    <name type="scientific">Trametes coccinea (strain BRFM310)</name>
    <name type="common">Pycnoporus coccineus</name>
    <dbReference type="NCBI Taxonomy" id="1353009"/>
    <lineage>
        <taxon>Eukaryota</taxon>
        <taxon>Fungi</taxon>
        <taxon>Dikarya</taxon>
        <taxon>Basidiomycota</taxon>
        <taxon>Agaricomycotina</taxon>
        <taxon>Agaricomycetes</taxon>
        <taxon>Polyporales</taxon>
        <taxon>Polyporaceae</taxon>
        <taxon>Trametes</taxon>
    </lineage>
</organism>
<gene>
    <name evidence="2" type="ORF">PYCCODRAFT_1462546</name>
</gene>
<accession>A0A1Y2J7R5</accession>
<reference evidence="2 3" key="1">
    <citation type="journal article" date="2015" name="Biotechnol. Biofuels">
        <title>Enhanced degradation of softwood versus hardwood by the white-rot fungus Pycnoporus coccineus.</title>
        <authorList>
            <person name="Couturier M."/>
            <person name="Navarro D."/>
            <person name="Chevret D."/>
            <person name="Henrissat B."/>
            <person name="Piumi F."/>
            <person name="Ruiz-Duenas F.J."/>
            <person name="Martinez A.T."/>
            <person name="Grigoriev I.V."/>
            <person name="Riley R."/>
            <person name="Lipzen A."/>
            <person name="Berrin J.G."/>
            <person name="Master E.R."/>
            <person name="Rosso M.N."/>
        </authorList>
    </citation>
    <scope>NUCLEOTIDE SEQUENCE [LARGE SCALE GENOMIC DNA]</scope>
    <source>
        <strain evidence="2 3">BRFM310</strain>
    </source>
</reference>
<dbReference type="Proteomes" id="UP000193067">
    <property type="component" value="Unassembled WGS sequence"/>
</dbReference>
<dbReference type="EMBL" id="KZ084086">
    <property type="protein sequence ID" value="OSD08282.1"/>
    <property type="molecule type" value="Genomic_DNA"/>
</dbReference>
<feature type="region of interest" description="Disordered" evidence="1">
    <location>
        <begin position="1"/>
        <end position="40"/>
    </location>
</feature>